<dbReference type="STRING" id="1255658.FM114_06880"/>
<dbReference type="EMBL" id="FUKQ01000026">
    <property type="protein sequence ID" value="SJN30025.1"/>
    <property type="molecule type" value="Genomic_DNA"/>
</dbReference>
<organism evidence="1 2">
    <name type="scientific">Luteococcus japonicus LSP_Lj1</name>
    <dbReference type="NCBI Taxonomy" id="1255658"/>
    <lineage>
        <taxon>Bacteria</taxon>
        <taxon>Bacillati</taxon>
        <taxon>Actinomycetota</taxon>
        <taxon>Actinomycetes</taxon>
        <taxon>Propionibacteriales</taxon>
        <taxon>Propionibacteriaceae</taxon>
        <taxon>Luteococcus</taxon>
    </lineage>
</organism>
<gene>
    <name evidence="1" type="ORF">FM114_06880</name>
</gene>
<dbReference type="RefSeq" id="WP_094764442.1">
    <property type="nucleotide sequence ID" value="NZ_FUKQ01000026.1"/>
</dbReference>
<accession>A0A1R4JE08</accession>
<keyword evidence="2" id="KW-1185">Reference proteome</keyword>
<protein>
    <submittedName>
        <fullName evidence="1">Uncharacterized protein</fullName>
    </submittedName>
</protein>
<dbReference type="Proteomes" id="UP000188342">
    <property type="component" value="Unassembled WGS sequence"/>
</dbReference>
<dbReference type="OrthoDB" id="3734619at2"/>
<proteinExistence type="predicted"/>
<name>A0A1R4JE08_9ACTN</name>
<sequence length="72" mass="7688">MIAFFIALVLILIIGVAVMSVVAIGMQGNLRERAPRMAHGLAEAARHMNGDAEPPQALIDLLPEQLVGTAKR</sequence>
<evidence type="ECO:0000313" key="1">
    <source>
        <dbReference type="EMBL" id="SJN30025.1"/>
    </source>
</evidence>
<reference evidence="1 2" key="1">
    <citation type="submission" date="2017-02" db="EMBL/GenBank/DDBJ databases">
        <authorList>
            <person name="Peterson S.W."/>
        </authorList>
    </citation>
    <scope>NUCLEOTIDE SEQUENCE [LARGE SCALE GENOMIC DNA]</scope>
    <source>
        <strain evidence="1 2">LSP_Lj1</strain>
    </source>
</reference>
<evidence type="ECO:0000313" key="2">
    <source>
        <dbReference type="Proteomes" id="UP000188342"/>
    </source>
</evidence>
<dbReference type="AlphaFoldDB" id="A0A1R4JE08"/>